<feature type="transmembrane region" description="Helical" evidence="11">
    <location>
        <begin position="360"/>
        <end position="375"/>
    </location>
</feature>
<feature type="transmembrane region" description="Helical" evidence="11">
    <location>
        <begin position="7"/>
        <end position="27"/>
    </location>
</feature>
<evidence type="ECO:0000256" key="11">
    <source>
        <dbReference type="RuleBase" id="RU363075"/>
    </source>
</evidence>
<dbReference type="AlphaFoldDB" id="A0A367JWB0"/>
<feature type="transmembrane region" description="Helical" evidence="11">
    <location>
        <begin position="298"/>
        <end position="314"/>
    </location>
</feature>
<dbReference type="OrthoDB" id="10066429at2759"/>
<keyword evidence="3" id="KW-0337">GPI-anchor biosynthesis</keyword>
<sequence length="586" mass="65818">MIKKSTVVLASGLVWLRWFIASLSGYIHPDEFFQNPEITSSLIFGIQAFTPWEYQPQNAARSIVAPFLTTGIPFWILKNILPEGQLPSATQLYITERLGAFVWSLFIDLCVYRLCKQTGASKPLIPMLLVATSQVTLAYYTHTFSNSFESVLLCLCLSTVVDYTKSSSSKLSFALGALFSLGVFTRITFPLFALPIGIAFIVHAYKSRNIHHLVSLALGFFSLTVFCITADSVYYGTLFLTSNGKPFRDVNQFISTLLNPIVLASFKAEGSLVITPVNNLLYNMNADNLQLHGIHPRYTHLAINLPLLFGPLAIQGLLEIPSVLKKTTADTSKHFLYILMGIVFTSLVGLSIIPHQEARFLCPLLVPLVLIYTWRRPNLALSFWLSWFLFNIITTYVFGVIHQGGIVPAMRFLHYQTKGIHNCYVLTNGGLSCSMDGSTDVANYYNITTKLVFYKTYMPPQHLLAAPLVEGNHHIRVLDFSSRHDDLVKELEQSSGVILRRRKMGAIDFAKTSTKNAYERTLFITPSFITLPIIPHHRYMLLATFSPHVGFDDMDKMISRAQETNSAETQMNLNVFLMLSDKDDTS</sequence>
<dbReference type="EMBL" id="PJQL01000611">
    <property type="protein sequence ID" value="RCH94149.1"/>
    <property type="molecule type" value="Genomic_DNA"/>
</dbReference>
<evidence type="ECO:0000256" key="7">
    <source>
        <dbReference type="ARBA" id="ARBA00022824"/>
    </source>
</evidence>
<evidence type="ECO:0000256" key="4">
    <source>
        <dbReference type="ARBA" id="ARBA00022676"/>
    </source>
</evidence>
<dbReference type="PANTHER" id="PTHR22760">
    <property type="entry name" value="GLYCOSYLTRANSFERASE"/>
    <property type="match status" value="1"/>
</dbReference>
<keyword evidence="4 11" id="KW-0328">Glycosyltransferase</keyword>
<organism evidence="12 13">
    <name type="scientific">Rhizopus azygosporus</name>
    <name type="common">Rhizopus microsporus var. azygosporus</name>
    <dbReference type="NCBI Taxonomy" id="86630"/>
    <lineage>
        <taxon>Eukaryota</taxon>
        <taxon>Fungi</taxon>
        <taxon>Fungi incertae sedis</taxon>
        <taxon>Mucoromycota</taxon>
        <taxon>Mucoromycotina</taxon>
        <taxon>Mucoromycetes</taxon>
        <taxon>Mucorales</taxon>
        <taxon>Mucorineae</taxon>
        <taxon>Rhizopodaceae</taxon>
        <taxon>Rhizopus</taxon>
    </lineage>
</organism>
<dbReference type="InterPro" id="IPR005599">
    <property type="entry name" value="GPI_mannosylTrfase"/>
</dbReference>
<feature type="transmembrane region" description="Helical" evidence="11">
    <location>
        <begin position="381"/>
        <end position="401"/>
    </location>
</feature>
<reference evidence="12 13" key="1">
    <citation type="journal article" date="2018" name="G3 (Bethesda)">
        <title>Phylogenetic and Phylogenomic Definition of Rhizopus Species.</title>
        <authorList>
            <person name="Gryganskyi A.P."/>
            <person name="Golan J."/>
            <person name="Dolatabadi S."/>
            <person name="Mondo S."/>
            <person name="Robb S."/>
            <person name="Idnurm A."/>
            <person name="Muszewska A."/>
            <person name="Steczkiewicz K."/>
            <person name="Masonjones S."/>
            <person name="Liao H.L."/>
            <person name="Gajdeczka M.T."/>
            <person name="Anike F."/>
            <person name="Vuek A."/>
            <person name="Anishchenko I.M."/>
            <person name="Voigt K."/>
            <person name="de Hoog G.S."/>
            <person name="Smith M.E."/>
            <person name="Heitman J."/>
            <person name="Vilgalys R."/>
            <person name="Stajich J.E."/>
        </authorList>
    </citation>
    <scope>NUCLEOTIDE SEQUENCE [LARGE SCALE GENOMIC DNA]</scope>
    <source>
        <strain evidence="12 13">CBS 357.93</strain>
    </source>
</reference>
<protein>
    <recommendedName>
        <fullName evidence="11">Mannosyltransferase</fullName>
        <ecNumber evidence="11">2.4.1.-</ecNumber>
    </recommendedName>
</protein>
<dbReference type="GO" id="GO:0005789">
    <property type="term" value="C:endoplasmic reticulum membrane"/>
    <property type="evidence" value="ECO:0007669"/>
    <property type="project" value="UniProtKB-SubCell"/>
</dbReference>
<evidence type="ECO:0000256" key="6">
    <source>
        <dbReference type="ARBA" id="ARBA00022692"/>
    </source>
</evidence>
<proteinExistence type="inferred from homology"/>
<dbReference type="PANTHER" id="PTHR22760:SF3">
    <property type="entry name" value="GPI MANNOSYLTRANSFERASE 4"/>
    <property type="match status" value="1"/>
</dbReference>
<name>A0A367JWB0_RHIAZ</name>
<dbReference type="GO" id="GO:0000026">
    <property type="term" value="F:alpha-1,2-mannosyltransferase activity"/>
    <property type="evidence" value="ECO:0007669"/>
    <property type="project" value="TreeGrafter"/>
</dbReference>
<dbReference type="Proteomes" id="UP000252139">
    <property type="component" value="Unassembled WGS sequence"/>
</dbReference>
<dbReference type="EC" id="2.4.1.-" evidence="11"/>
<evidence type="ECO:0000256" key="3">
    <source>
        <dbReference type="ARBA" id="ARBA00022502"/>
    </source>
</evidence>
<keyword evidence="13" id="KW-1185">Reference proteome</keyword>
<comment type="subcellular location">
    <subcellularLocation>
        <location evidence="1 11">Endoplasmic reticulum membrane</location>
        <topology evidence="1 11">Multi-pass membrane protein</topology>
    </subcellularLocation>
</comment>
<dbReference type="GO" id="GO:0006506">
    <property type="term" value="P:GPI anchor biosynthetic process"/>
    <property type="evidence" value="ECO:0007669"/>
    <property type="project" value="UniProtKB-KW"/>
</dbReference>
<keyword evidence="9 11" id="KW-0472">Membrane</keyword>
<evidence type="ECO:0000256" key="8">
    <source>
        <dbReference type="ARBA" id="ARBA00022989"/>
    </source>
</evidence>
<accession>A0A367JWB0</accession>
<feature type="transmembrane region" description="Helical" evidence="11">
    <location>
        <begin position="334"/>
        <end position="353"/>
    </location>
</feature>
<evidence type="ECO:0000256" key="10">
    <source>
        <dbReference type="ARBA" id="ARBA00038466"/>
    </source>
</evidence>
<evidence type="ECO:0000313" key="12">
    <source>
        <dbReference type="EMBL" id="RCH94149.1"/>
    </source>
</evidence>
<evidence type="ECO:0000256" key="9">
    <source>
        <dbReference type="ARBA" id="ARBA00023136"/>
    </source>
</evidence>
<feature type="transmembrane region" description="Helical" evidence="11">
    <location>
        <begin position="213"/>
        <end position="237"/>
    </location>
</feature>
<gene>
    <name evidence="12" type="ORF">CU097_002918</name>
</gene>
<feature type="transmembrane region" description="Helical" evidence="11">
    <location>
        <begin position="173"/>
        <end position="201"/>
    </location>
</feature>
<dbReference type="STRING" id="86630.A0A367JWB0"/>
<keyword evidence="5" id="KW-0808">Transferase</keyword>
<evidence type="ECO:0000256" key="2">
    <source>
        <dbReference type="ARBA" id="ARBA00004687"/>
    </source>
</evidence>
<comment type="caution">
    <text evidence="12">The sequence shown here is derived from an EMBL/GenBank/DDBJ whole genome shotgun (WGS) entry which is preliminary data.</text>
</comment>
<dbReference type="Pfam" id="PF03901">
    <property type="entry name" value="Glyco_transf_22"/>
    <property type="match status" value="1"/>
</dbReference>
<comment type="pathway">
    <text evidence="2">Glycolipid biosynthesis; glycosylphosphatidylinositol-anchor biosynthesis.</text>
</comment>
<evidence type="ECO:0000313" key="13">
    <source>
        <dbReference type="Proteomes" id="UP000252139"/>
    </source>
</evidence>
<keyword evidence="6 11" id="KW-0812">Transmembrane</keyword>
<evidence type="ECO:0000256" key="5">
    <source>
        <dbReference type="ARBA" id="ARBA00022679"/>
    </source>
</evidence>
<comment type="similarity">
    <text evidence="10">Belongs to the glycosyltransferase 22 family. PIGZ subfamily.</text>
</comment>
<keyword evidence="7 11" id="KW-0256">Endoplasmic reticulum</keyword>
<keyword evidence="8 11" id="KW-1133">Transmembrane helix</keyword>
<evidence type="ECO:0000256" key="1">
    <source>
        <dbReference type="ARBA" id="ARBA00004477"/>
    </source>
</evidence>